<dbReference type="InterPro" id="IPR002761">
    <property type="entry name" value="Diphthami_syn_dom"/>
</dbReference>
<keyword evidence="2" id="KW-0067">ATP-binding</keyword>
<dbReference type="InterPro" id="IPR014729">
    <property type="entry name" value="Rossmann-like_a/b/a_fold"/>
</dbReference>
<dbReference type="Gene3D" id="3.90.1490.10">
    <property type="entry name" value="putative n-type atp pyrophosphatase, domain 2"/>
    <property type="match status" value="1"/>
</dbReference>
<dbReference type="STRING" id="28117.BHV66_09735"/>
<dbReference type="Proteomes" id="UP000187417">
    <property type="component" value="Unassembled WGS sequence"/>
</dbReference>
<organism evidence="2 3">
    <name type="scientific">Alistipes putredinis</name>
    <dbReference type="NCBI Taxonomy" id="28117"/>
    <lineage>
        <taxon>Bacteria</taxon>
        <taxon>Pseudomonadati</taxon>
        <taxon>Bacteroidota</taxon>
        <taxon>Bacteroidia</taxon>
        <taxon>Bacteroidales</taxon>
        <taxon>Rikenellaceae</taxon>
        <taxon>Alistipes</taxon>
    </lineage>
</organism>
<keyword evidence="2" id="KW-0547">Nucleotide-binding</keyword>
<dbReference type="Pfam" id="PF01902">
    <property type="entry name" value="Diphthami_syn_2"/>
    <property type="match status" value="1"/>
</dbReference>
<comment type="caution">
    <text evidence="2">The sequence shown here is derived from an EMBL/GenBank/DDBJ whole genome shotgun (WGS) entry which is preliminary data.</text>
</comment>
<dbReference type="GO" id="GO:0005524">
    <property type="term" value="F:ATP binding"/>
    <property type="evidence" value="ECO:0007669"/>
    <property type="project" value="UniProtKB-KW"/>
</dbReference>
<dbReference type="Gene3D" id="3.40.50.620">
    <property type="entry name" value="HUPs"/>
    <property type="match status" value="1"/>
</dbReference>
<reference evidence="2 3" key="1">
    <citation type="journal article" date="2016" name="Nat. Biotechnol.">
        <title>Measurement of bacterial replication rates in microbial communities.</title>
        <authorList>
            <person name="Brown C.T."/>
            <person name="Olm M.R."/>
            <person name="Thomas B.C."/>
            <person name="Banfield J.F."/>
        </authorList>
    </citation>
    <scope>NUCLEOTIDE SEQUENCE [LARGE SCALE GENOMIC DNA]</scope>
    <source>
        <strain evidence="2">CAG:67_53_122</strain>
    </source>
</reference>
<gene>
    <name evidence="2" type="ORF">BHV66_09735</name>
</gene>
<feature type="domain" description="Diphthamide synthase" evidence="1">
    <location>
        <begin position="5"/>
        <end position="200"/>
    </location>
</feature>
<dbReference type="CDD" id="cd01994">
    <property type="entry name" value="AANH_PF0828-like"/>
    <property type="match status" value="1"/>
</dbReference>
<dbReference type="EMBL" id="MNQH01000041">
    <property type="protein sequence ID" value="OKY93249.1"/>
    <property type="molecule type" value="Genomic_DNA"/>
</dbReference>
<dbReference type="RefSeq" id="WP_009597486.1">
    <property type="nucleotide sequence ID" value="NZ_DAINTP010000106.1"/>
</dbReference>
<evidence type="ECO:0000259" key="1">
    <source>
        <dbReference type="Pfam" id="PF01902"/>
    </source>
</evidence>
<proteinExistence type="predicted"/>
<protein>
    <submittedName>
        <fullName evidence="2">ATP-binding protein</fullName>
    </submittedName>
</protein>
<dbReference type="AlphaFoldDB" id="A0A1Q6F2W9"/>
<dbReference type="GeneID" id="92758654"/>
<sequence>MERIKAVFNWSGGKDSAHALLRAQQSGEYEIVALLTTVNRDTHRSTMHGIPTALLQMQAESIGVPLYIVDLTPKGNMEDYDVAMSRAVEHFKTQGVTRFIFGDIFLHDVRKYREQQLSPHGIEIVEPLWGKSSEEVMNDFLVSGFRTVVVTTMADGLGADAIGREIDRGFIASLPAGVDPNGENGEYHTFCYDGPIFRQPVPFRLGRSFSQSYDIRLDDGTVKTYSYWFADLQALNTNSDAGTGPASE</sequence>
<accession>A0A1Q6F2W9</accession>
<evidence type="ECO:0000313" key="2">
    <source>
        <dbReference type="EMBL" id="OKY93249.1"/>
    </source>
</evidence>
<evidence type="ECO:0000313" key="3">
    <source>
        <dbReference type="Proteomes" id="UP000187417"/>
    </source>
</evidence>
<dbReference type="SUPFAM" id="SSF52402">
    <property type="entry name" value="Adenine nucleotide alpha hydrolases-like"/>
    <property type="match status" value="1"/>
</dbReference>
<name>A0A1Q6F2W9_9BACT</name>